<dbReference type="RefSeq" id="WP_141360759.1">
    <property type="nucleotide sequence ID" value="NZ_BAAAJL010000007.1"/>
</dbReference>
<dbReference type="Proteomes" id="UP000316612">
    <property type="component" value="Unassembled WGS sequence"/>
</dbReference>
<proteinExistence type="predicted"/>
<reference evidence="1 2" key="1">
    <citation type="submission" date="2019-06" db="EMBL/GenBank/DDBJ databases">
        <title>Whole genome shotgun sequence of Glutamicibacter uratoxydans NBRC 15515.</title>
        <authorList>
            <person name="Hosoyama A."/>
            <person name="Uohara A."/>
            <person name="Ohji S."/>
            <person name="Ichikawa N."/>
        </authorList>
    </citation>
    <scope>NUCLEOTIDE SEQUENCE [LARGE SCALE GENOMIC DNA]</scope>
    <source>
        <strain evidence="1 2">NBRC 15515</strain>
    </source>
</reference>
<evidence type="ECO:0008006" key="3">
    <source>
        <dbReference type="Google" id="ProtNLM"/>
    </source>
</evidence>
<evidence type="ECO:0000313" key="1">
    <source>
        <dbReference type="EMBL" id="GED04518.1"/>
    </source>
</evidence>
<accession>A0A4Y4DME3</accession>
<dbReference type="AlphaFoldDB" id="A0A4Y4DME3"/>
<sequence length="155" mass="16949">MINELLVEVARLAARVQEPIETPEDISAAEELILSASDEARFHGSDSWTADTVPPIVKNVILGACQRAFQNPGFLESERADAVNLKRSDEGMLTVDFTPEEVKRIEAAAGKRRGFGAMPVARADRFVPRSAGHCDKTVYVPIIAYAPGAKPFPWE</sequence>
<name>A0A4Y4DME3_GLUUR</name>
<dbReference type="OrthoDB" id="3232443at2"/>
<evidence type="ECO:0000313" key="2">
    <source>
        <dbReference type="Proteomes" id="UP000316612"/>
    </source>
</evidence>
<gene>
    <name evidence="1" type="ORF">AUR04nite_00500</name>
</gene>
<comment type="caution">
    <text evidence="1">The sequence shown here is derived from an EMBL/GenBank/DDBJ whole genome shotgun (WGS) entry which is preliminary data.</text>
</comment>
<organism evidence="1 2">
    <name type="scientific">Glutamicibacter uratoxydans</name>
    <name type="common">Arthrobacter uratoxydans</name>
    <dbReference type="NCBI Taxonomy" id="43667"/>
    <lineage>
        <taxon>Bacteria</taxon>
        <taxon>Bacillati</taxon>
        <taxon>Actinomycetota</taxon>
        <taxon>Actinomycetes</taxon>
        <taxon>Micrococcales</taxon>
        <taxon>Micrococcaceae</taxon>
        <taxon>Glutamicibacter</taxon>
    </lineage>
</organism>
<keyword evidence="2" id="KW-1185">Reference proteome</keyword>
<protein>
    <recommendedName>
        <fullName evidence="3">Head-to-tail adaptor</fullName>
    </recommendedName>
</protein>
<dbReference type="EMBL" id="BJNY01000001">
    <property type="protein sequence ID" value="GED04518.1"/>
    <property type="molecule type" value="Genomic_DNA"/>
</dbReference>